<reference evidence="2 3" key="1">
    <citation type="submission" date="2024-09" db="EMBL/GenBank/DDBJ databases">
        <title>T2T genomes of carrot and Alternaria dauci and their utility for understanding host-pathogen interaction during carrot leaf blight disease.</title>
        <authorList>
            <person name="Liu W."/>
            <person name="Xu S."/>
            <person name="Ou C."/>
            <person name="Liu X."/>
            <person name="Zhuang F."/>
            <person name="Deng X.W."/>
        </authorList>
    </citation>
    <scope>NUCLEOTIDE SEQUENCE [LARGE SCALE GENOMIC DNA]</scope>
    <source>
        <strain evidence="2 3">A2016</strain>
    </source>
</reference>
<name>A0ABR3UDJ0_9PLEO</name>
<dbReference type="GeneID" id="96086703"/>
<keyword evidence="3" id="KW-1185">Reference proteome</keyword>
<accession>A0ABR3UDJ0</accession>
<evidence type="ECO:0000313" key="2">
    <source>
        <dbReference type="EMBL" id="KAL1794565.1"/>
    </source>
</evidence>
<evidence type="ECO:0000313" key="3">
    <source>
        <dbReference type="Proteomes" id="UP001578633"/>
    </source>
</evidence>
<comment type="caution">
    <text evidence="2">The sequence shown here is derived from an EMBL/GenBank/DDBJ whole genome shotgun (WGS) entry which is preliminary data.</text>
</comment>
<dbReference type="EMBL" id="JBHGVX010000006">
    <property type="protein sequence ID" value="KAL1794565.1"/>
    <property type="molecule type" value="Genomic_DNA"/>
</dbReference>
<organism evidence="2 3">
    <name type="scientific">Alternaria dauci</name>
    <dbReference type="NCBI Taxonomy" id="48095"/>
    <lineage>
        <taxon>Eukaryota</taxon>
        <taxon>Fungi</taxon>
        <taxon>Dikarya</taxon>
        <taxon>Ascomycota</taxon>
        <taxon>Pezizomycotina</taxon>
        <taxon>Dothideomycetes</taxon>
        <taxon>Pleosporomycetidae</taxon>
        <taxon>Pleosporales</taxon>
        <taxon>Pleosporineae</taxon>
        <taxon>Pleosporaceae</taxon>
        <taxon>Alternaria</taxon>
        <taxon>Alternaria sect. Porri</taxon>
    </lineage>
</organism>
<dbReference type="RefSeq" id="XP_069305149.1">
    <property type="nucleotide sequence ID" value="XM_069452624.1"/>
</dbReference>
<gene>
    <name evidence="2" type="ORF">ACET3X_006381</name>
</gene>
<protein>
    <submittedName>
        <fullName evidence="2">Uncharacterized protein</fullName>
    </submittedName>
</protein>
<dbReference type="Proteomes" id="UP001578633">
    <property type="component" value="Chromosome 6"/>
</dbReference>
<sequence length="109" mass="12750">MSKCMLRRVREDRSVTVYTEHTDRIHPQDLSDGLARKVGKDRFRVSLRKNIYIIYVNATEHESSNKQDTQSDDGDEQAKHAIEPPTYQQRLADFKMAEKILCAPRLPYQ</sequence>
<feature type="region of interest" description="Disordered" evidence="1">
    <location>
        <begin position="62"/>
        <end position="87"/>
    </location>
</feature>
<evidence type="ECO:0000256" key="1">
    <source>
        <dbReference type="SAM" id="MobiDB-lite"/>
    </source>
</evidence>
<proteinExistence type="predicted"/>